<accession>A0ABV9QR08</accession>
<organism evidence="1 2">
    <name type="scientific">Filifactor villosus</name>
    <dbReference type="NCBI Taxonomy" id="29374"/>
    <lineage>
        <taxon>Bacteria</taxon>
        <taxon>Bacillati</taxon>
        <taxon>Bacillota</taxon>
        <taxon>Clostridia</taxon>
        <taxon>Peptostreptococcales</taxon>
        <taxon>Filifactoraceae</taxon>
        <taxon>Filifactor</taxon>
    </lineage>
</organism>
<evidence type="ECO:0000313" key="2">
    <source>
        <dbReference type="Proteomes" id="UP001595916"/>
    </source>
</evidence>
<name>A0ABV9QR08_9FIRM</name>
<gene>
    <name evidence="1" type="ORF">ACFO4R_08245</name>
</gene>
<proteinExistence type="predicted"/>
<reference evidence="2" key="1">
    <citation type="journal article" date="2019" name="Int. J. Syst. Evol. Microbiol.">
        <title>The Global Catalogue of Microorganisms (GCM) 10K type strain sequencing project: providing services to taxonomists for standard genome sequencing and annotation.</title>
        <authorList>
            <consortium name="The Broad Institute Genomics Platform"/>
            <consortium name="The Broad Institute Genome Sequencing Center for Infectious Disease"/>
            <person name="Wu L."/>
            <person name="Ma J."/>
        </authorList>
    </citation>
    <scope>NUCLEOTIDE SEQUENCE [LARGE SCALE GENOMIC DNA]</scope>
    <source>
        <strain evidence="2">CCUG 46385</strain>
    </source>
</reference>
<dbReference type="EMBL" id="JBHSHL010000033">
    <property type="protein sequence ID" value="MFC4805071.1"/>
    <property type="molecule type" value="Genomic_DNA"/>
</dbReference>
<protein>
    <submittedName>
        <fullName evidence="1">Uncharacterized protein</fullName>
    </submittedName>
</protein>
<dbReference type="Proteomes" id="UP001595916">
    <property type="component" value="Unassembled WGS sequence"/>
</dbReference>
<keyword evidence="2" id="KW-1185">Reference proteome</keyword>
<sequence length="319" mass="36674">MNQALLDVFEKEMKKGDNSYIATWDEDVKSLVELYKELIEDEPLEEQIVKLLRLAYGDSFLNTGIYNAFKGGDMQLLHDTMYQASGMKQICNIANPGVDHAYYSYNIMPELLCACRTDRIEFLLPAKNGLCYGKMSGAGIINLFMSLWYQDEQFAKEAKKLVEEGARTKRKQLDGAYIDYLCALLDKDTDKAGEKLSLMCKVVRKAKGVEFSEFKKKFFILAHAMFNLSQFVYGGELAGEVAMPDEDNFSKEFAQWQKQNGFKPGKSAYIFPEPLGLYNVLLDITPPQMHLFERHKRMFIDTDRFRQELIVKVKQRLDG</sequence>
<dbReference type="RefSeq" id="WP_379788609.1">
    <property type="nucleotide sequence ID" value="NZ_JBHSHL010000033.1"/>
</dbReference>
<evidence type="ECO:0000313" key="1">
    <source>
        <dbReference type="EMBL" id="MFC4805071.1"/>
    </source>
</evidence>
<comment type="caution">
    <text evidence="1">The sequence shown here is derived from an EMBL/GenBank/DDBJ whole genome shotgun (WGS) entry which is preliminary data.</text>
</comment>